<comment type="caution">
    <text evidence="3">The sequence shown here is derived from an EMBL/GenBank/DDBJ whole genome shotgun (WGS) entry which is preliminary data.</text>
</comment>
<dbReference type="InterPro" id="IPR002347">
    <property type="entry name" value="SDR_fam"/>
</dbReference>
<accession>A0A8J7CX64</accession>
<name>A0A8J7CX64_9RHOB</name>
<dbReference type="PRINTS" id="PR00080">
    <property type="entry name" value="SDRFAMILY"/>
</dbReference>
<dbReference type="InterPro" id="IPR057326">
    <property type="entry name" value="KR_dom"/>
</dbReference>
<dbReference type="AlphaFoldDB" id="A0A8J7CX64"/>
<dbReference type="PROSITE" id="PS00061">
    <property type="entry name" value="ADH_SHORT"/>
    <property type="match status" value="1"/>
</dbReference>
<dbReference type="InterPro" id="IPR020904">
    <property type="entry name" value="Sc_DH/Rdtase_CS"/>
</dbReference>
<evidence type="ECO:0000313" key="3">
    <source>
        <dbReference type="EMBL" id="MBE3640214.1"/>
    </source>
</evidence>
<dbReference type="SUPFAM" id="SSF51735">
    <property type="entry name" value="NAD(P)-binding Rossmann-fold domains"/>
    <property type="match status" value="1"/>
</dbReference>
<keyword evidence="3" id="KW-0560">Oxidoreductase</keyword>
<dbReference type="PANTHER" id="PTHR42760">
    <property type="entry name" value="SHORT-CHAIN DEHYDROGENASES/REDUCTASES FAMILY MEMBER"/>
    <property type="match status" value="1"/>
</dbReference>
<dbReference type="Proteomes" id="UP000609121">
    <property type="component" value="Unassembled WGS sequence"/>
</dbReference>
<dbReference type="EC" id="1.1.1.47" evidence="3"/>
<protein>
    <submittedName>
        <fullName evidence="3">Glucose 1-dehydrogenase</fullName>
        <ecNumber evidence="3">1.1.1.47</ecNumber>
    </submittedName>
</protein>
<dbReference type="Pfam" id="PF13561">
    <property type="entry name" value="adh_short_C2"/>
    <property type="match status" value="1"/>
</dbReference>
<dbReference type="EMBL" id="JACVXA010000078">
    <property type="protein sequence ID" value="MBE3640214.1"/>
    <property type="molecule type" value="Genomic_DNA"/>
</dbReference>
<feature type="domain" description="Ketoreductase" evidence="2">
    <location>
        <begin position="18"/>
        <end position="198"/>
    </location>
</feature>
<dbReference type="PRINTS" id="PR00081">
    <property type="entry name" value="GDHRDH"/>
</dbReference>
<dbReference type="SMART" id="SM00822">
    <property type="entry name" value="PKS_KR"/>
    <property type="match status" value="1"/>
</dbReference>
<keyword evidence="4" id="KW-1185">Reference proteome</keyword>
<dbReference type="InterPro" id="IPR036291">
    <property type="entry name" value="NAD(P)-bd_dom_sf"/>
</dbReference>
<dbReference type="RefSeq" id="WP_193185954.1">
    <property type="nucleotide sequence ID" value="NZ_JACVXA010000078.1"/>
</dbReference>
<dbReference type="GO" id="GO:0030497">
    <property type="term" value="P:fatty acid elongation"/>
    <property type="evidence" value="ECO:0007669"/>
    <property type="project" value="TreeGrafter"/>
</dbReference>
<evidence type="ECO:0000259" key="2">
    <source>
        <dbReference type="SMART" id="SM00822"/>
    </source>
</evidence>
<evidence type="ECO:0000313" key="4">
    <source>
        <dbReference type="Proteomes" id="UP000609121"/>
    </source>
</evidence>
<dbReference type="GO" id="GO:0047936">
    <property type="term" value="F:glucose 1-dehydrogenase [NAD(P)+] activity"/>
    <property type="evidence" value="ECO:0007669"/>
    <property type="project" value="UniProtKB-EC"/>
</dbReference>
<organism evidence="3 4">
    <name type="scientific">Mangrovicoccus algicola</name>
    <dbReference type="NCBI Taxonomy" id="2771008"/>
    <lineage>
        <taxon>Bacteria</taxon>
        <taxon>Pseudomonadati</taxon>
        <taxon>Pseudomonadota</taxon>
        <taxon>Alphaproteobacteria</taxon>
        <taxon>Rhodobacterales</taxon>
        <taxon>Paracoccaceae</taxon>
        <taxon>Mangrovicoccus</taxon>
    </lineage>
</organism>
<dbReference type="PANTHER" id="PTHR42760:SF135">
    <property type="entry name" value="BLL7886 PROTEIN"/>
    <property type="match status" value="1"/>
</dbReference>
<comment type="similarity">
    <text evidence="1">Belongs to the short-chain dehydrogenases/reductases (SDR) family.</text>
</comment>
<evidence type="ECO:0000256" key="1">
    <source>
        <dbReference type="ARBA" id="ARBA00006484"/>
    </source>
</evidence>
<dbReference type="Gene3D" id="3.40.50.720">
    <property type="entry name" value="NAD(P)-binding Rossmann-like Domain"/>
    <property type="match status" value="1"/>
</dbReference>
<dbReference type="FunFam" id="3.40.50.720:FF:000084">
    <property type="entry name" value="Short-chain dehydrogenase reductase"/>
    <property type="match status" value="1"/>
</dbReference>
<sequence length="258" mass="26777">MQTGPDAYLSSLFSLQGRRAMVTGASRGIGRALALALARAGADLVLTARSAGSPEATAALIREAGGRAECLACDQRDVGAIRAALAPVAPVDILVNNAGTEEVCPSTEVTEALWDRIVDTNLKGAFFMAQAVAPAMLQKGGGAIVNLASLTSFVGVPTAAPYGSSKSGVAGMTRALAAEWAGQGVRVNAIAPGYFRTELTEVFYRDPDWCRAMEQKIPMGRFGRLEDLEAAVLYLASDASCYVTGQILGIDGGYLASI</sequence>
<reference evidence="3" key="1">
    <citation type="submission" date="2020-09" db="EMBL/GenBank/DDBJ databases">
        <title>A novel bacterium of genus Mangrovicoccus, isolated from South China Sea.</title>
        <authorList>
            <person name="Huang H."/>
            <person name="Mo K."/>
            <person name="Hu Y."/>
        </authorList>
    </citation>
    <scope>NUCLEOTIDE SEQUENCE</scope>
    <source>
        <strain evidence="3">HB182678</strain>
    </source>
</reference>
<gene>
    <name evidence="3" type="ORF">ICN82_18570</name>
</gene>
<proteinExistence type="inferred from homology"/>
<dbReference type="NCBIfam" id="NF005559">
    <property type="entry name" value="PRK07231.1"/>
    <property type="match status" value="1"/>
</dbReference>